<dbReference type="SUPFAM" id="SSF51230">
    <property type="entry name" value="Single hybrid motif"/>
    <property type="match status" value="1"/>
</dbReference>
<dbReference type="GO" id="GO:0005829">
    <property type="term" value="C:cytosol"/>
    <property type="evidence" value="ECO:0007669"/>
    <property type="project" value="TreeGrafter"/>
</dbReference>
<dbReference type="AlphaFoldDB" id="A0A0A2MN31"/>
<proteinExistence type="inferred from homology"/>
<dbReference type="STRING" id="1121898.GCA_000422725_01782"/>
<keyword evidence="2 3" id="KW-0450">Lipoyl</keyword>
<reference evidence="6 7" key="1">
    <citation type="submission" date="2013-09" db="EMBL/GenBank/DDBJ databases">
        <authorList>
            <person name="Zeng Z."/>
            <person name="Chen C."/>
        </authorList>
    </citation>
    <scope>NUCLEOTIDE SEQUENCE [LARGE SCALE GENOMIC DNA]</scope>
    <source>
        <strain evidence="6 7">WB 4.1-42</strain>
    </source>
</reference>
<evidence type="ECO:0000256" key="1">
    <source>
        <dbReference type="ARBA" id="ARBA00009249"/>
    </source>
</evidence>
<protein>
    <recommendedName>
        <fullName evidence="3">Glycine cleavage system H protein</fullName>
    </recommendedName>
</protein>
<dbReference type="NCBIfam" id="TIGR00527">
    <property type="entry name" value="gcvH"/>
    <property type="match status" value="1"/>
</dbReference>
<sequence>MNIPAELKYTKDHEWVKIEGDTATVGITDFAQKELGDIVYVEVETLDQTLAKDEVFGTVEAVKTVSDLFLPLSGEIVAFNDALESSPETVNSDPYGAGWMVKVKISDESEVADLLSSEQYKELIGA</sequence>
<organism evidence="6 7">
    <name type="scientific">Flavobacterium subsaxonicum WB 4.1-42 = DSM 21790</name>
    <dbReference type="NCBI Taxonomy" id="1121898"/>
    <lineage>
        <taxon>Bacteria</taxon>
        <taxon>Pseudomonadati</taxon>
        <taxon>Bacteroidota</taxon>
        <taxon>Flavobacteriia</taxon>
        <taxon>Flavobacteriales</taxon>
        <taxon>Flavobacteriaceae</taxon>
        <taxon>Flavobacterium</taxon>
    </lineage>
</organism>
<dbReference type="PROSITE" id="PS00189">
    <property type="entry name" value="LIPOYL"/>
    <property type="match status" value="1"/>
</dbReference>
<keyword evidence="7" id="KW-1185">Reference proteome</keyword>
<dbReference type="InterPro" id="IPR002930">
    <property type="entry name" value="GCV_H"/>
</dbReference>
<dbReference type="InterPro" id="IPR000089">
    <property type="entry name" value="Biotin_lipoyl"/>
</dbReference>
<evidence type="ECO:0000259" key="5">
    <source>
        <dbReference type="PROSITE" id="PS50968"/>
    </source>
</evidence>
<evidence type="ECO:0000256" key="4">
    <source>
        <dbReference type="PIRSR" id="PIRSR617453-50"/>
    </source>
</evidence>
<comment type="function">
    <text evidence="3">The glycine cleavage system catalyzes the degradation of glycine. The H protein shuttles the methylamine group of glycine from the P protein to the T protein.</text>
</comment>
<dbReference type="InterPro" id="IPR011053">
    <property type="entry name" value="Single_hybrid_motif"/>
</dbReference>
<dbReference type="Gene3D" id="2.40.50.100">
    <property type="match status" value="1"/>
</dbReference>
<evidence type="ECO:0000256" key="2">
    <source>
        <dbReference type="ARBA" id="ARBA00022823"/>
    </source>
</evidence>
<feature type="domain" description="Lipoyl-binding" evidence="5">
    <location>
        <begin position="22"/>
        <end position="104"/>
    </location>
</feature>
<dbReference type="InterPro" id="IPR017453">
    <property type="entry name" value="GCV_H_sub"/>
</dbReference>
<name>A0A0A2MN31_9FLAO</name>
<dbReference type="EMBL" id="JRLY01000002">
    <property type="protein sequence ID" value="KGO94082.1"/>
    <property type="molecule type" value="Genomic_DNA"/>
</dbReference>
<feature type="modified residue" description="N6-lipoyllysine" evidence="3 4">
    <location>
        <position position="63"/>
    </location>
</feature>
<dbReference type="GO" id="GO:0009249">
    <property type="term" value="P:protein lipoylation"/>
    <property type="evidence" value="ECO:0007669"/>
    <property type="project" value="TreeGrafter"/>
</dbReference>
<dbReference type="OrthoDB" id="9796712at2"/>
<dbReference type="eggNOG" id="COG0509">
    <property type="taxonomic scope" value="Bacteria"/>
</dbReference>
<dbReference type="CDD" id="cd06848">
    <property type="entry name" value="GCS_H"/>
    <property type="match status" value="1"/>
</dbReference>
<dbReference type="InterPro" id="IPR033753">
    <property type="entry name" value="GCV_H/Fam206"/>
</dbReference>
<dbReference type="PROSITE" id="PS50968">
    <property type="entry name" value="BIOTINYL_LIPOYL"/>
    <property type="match status" value="1"/>
</dbReference>
<dbReference type="Proteomes" id="UP000030111">
    <property type="component" value="Unassembled WGS sequence"/>
</dbReference>
<evidence type="ECO:0000313" key="6">
    <source>
        <dbReference type="EMBL" id="KGO94082.1"/>
    </source>
</evidence>
<evidence type="ECO:0000256" key="3">
    <source>
        <dbReference type="HAMAP-Rule" id="MF_00272"/>
    </source>
</evidence>
<dbReference type="PANTHER" id="PTHR11715">
    <property type="entry name" value="GLYCINE CLEAVAGE SYSTEM H PROTEIN"/>
    <property type="match status" value="1"/>
</dbReference>
<dbReference type="GO" id="GO:0019464">
    <property type="term" value="P:glycine decarboxylation via glycine cleavage system"/>
    <property type="evidence" value="ECO:0007669"/>
    <property type="project" value="UniProtKB-UniRule"/>
</dbReference>
<comment type="similarity">
    <text evidence="1 3">Belongs to the GcvH family.</text>
</comment>
<dbReference type="InterPro" id="IPR003016">
    <property type="entry name" value="2-oxoA_DH_lipoyl-BS"/>
</dbReference>
<dbReference type="RefSeq" id="WP_026990630.1">
    <property type="nucleotide sequence ID" value="NZ_AUGP01000017.1"/>
</dbReference>
<comment type="subunit">
    <text evidence="3">The glycine cleavage system is composed of four proteins: P, T, L and H.</text>
</comment>
<evidence type="ECO:0000313" key="7">
    <source>
        <dbReference type="Proteomes" id="UP000030111"/>
    </source>
</evidence>
<comment type="cofactor">
    <cofactor evidence="3">
        <name>(R)-lipoate</name>
        <dbReference type="ChEBI" id="CHEBI:83088"/>
    </cofactor>
    <text evidence="3">Binds 1 lipoyl cofactor covalently.</text>
</comment>
<gene>
    <name evidence="3" type="primary">gcvH</name>
    <name evidence="6" type="ORF">Q766_03875</name>
</gene>
<comment type="caution">
    <text evidence="6">The sequence shown here is derived from an EMBL/GenBank/DDBJ whole genome shotgun (WGS) entry which is preliminary data.</text>
</comment>
<accession>A0A0A2MN31</accession>
<dbReference type="GO" id="GO:0005960">
    <property type="term" value="C:glycine cleavage complex"/>
    <property type="evidence" value="ECO:0007669"/>
    <property type="project" value="InterPro"/>
</dbReference>
<dbReference type="Pfam" id="PF01597">
    <property type="entry name" value="GCV_H"/>
    <property type="match status" value="1"/>
</dbReference>
<dbReference type="HAMAP" id="MF_00272">
    <property type="entry name" value="GcvH"/>
    <property type="match status" value="1"/>
</dbReference>
<dbReference type="PANTHER" id="PTHR11715:SF3">
    <property type="entry name" value="GLYCINE CLEAVAGE SYSTEM H PROTEIN-RELATED"/>
    <property type="match status" value="1"/>
</dbReference>
<dbReference type="NCBIfam" id="NF002270">
    <property type="entry name" value="PRK01202.1"/>
    <property type="match status" value="1"/>
</dbReference>